<organism evidence="1 2">
    <name type="scientific">Lactobacillus delbrueckii subsp. bulgaricus (strain ATCC 11842 / DSM 20081 / BCRC 10696 / JCM 1002 / NBRC 13953 / NCIMB 11778 / NCTC 12712 / WDCM 00102 / Lb 14)</name>
    <dbReference type="NCBI Taxonomy" id="390333"/>
    <lineage>
        <taxon>Bacteria</taxon>
        <taxon>Bacillati</taxon>
        <taxon>Bacillota</taxon>
        <taxon>Bacilli</taxon>
        <taxon>Lactobacillales</taxon>
        <taxon>Lactobacillaceae</taxon>
        <taxon>Lactobacillus</taxon>
    </lineage>
</organism>
<dbReference type="Proteomes" id="UP000001259">
    <property type="component" value="Chromosome"/>
</dbReference>
<accession>Q1G8Q8</accession>
<dbReference type="RefSeq" id="WP_003623246.1">
    <property type="nucleotide sequence ID" value="NC_008054.1"/>
</dbReference>
<dbReference type="EMBL" id="CR954253">
    <property type="protein sequence ID" value="CAI98585.1"/>
    <property type="molecule type" value="Genomic_DNA"/>
</dbReference>
<evidence type="ECO:0000313" key="2">
    <source>
        <dbReference type="Proteomes" id="UP000001259"/>
    </source>
</evidence>
<keyword evidence="2" id="KW-1185">Reference proteome</keyword>
<protein>
    <submittedName>
        <fullName evidence="1">Uncharacterized protein</fullName>
    </submittedName>
</protein>
<reference evidence="1 2" key="1">
    <citation type="journal article" date="2006" name="Proc. Natl. Acad. Sci. U.S.A.">
        <title>The complete genome sequence of Lactobacillus bulgaricus reveals extensive and ongoing reductive evolution.</title>
        <authorList>
            <person name="van de Guchte M."/>
            <person name="Penaud S."/>
            <person name="Grimaldi C."/>
            <person name="Barbe V."/>
            <person name="Bryson K."/>
            <person name="Nicolas P."/>
            <person name="Robert C."/>
            <person name="Oztas S."/>
            <person name="Mangenot S."/>
            <person name="Couloux A."/>
            <person name="Loux V."/>
            <person name="Dervyn R."/>
            <person name="Bossy R."/>
            <person name="Bolotin A."/>
            <person name="Batto J.-M."/>
            <person name="Walunas T."/>
            <person name="Gibrat J.-F."/>
            <person name="Bessieres P."/>
            <person name="Weissenbach J."/>
            <person name="Ehrlich S.D."/>
            <person name="Maguin E."/>
        </authorList>
    </citation>
    <scope>NUCLEOTIDE SEQUENCE [LARGE SCALE GENOMIC DNA]</scope>
    <source>
        <strain evidence="2">ATCC 11842 / DSM 20081 / BCRC 10696 / JCM 1002 / NBRC 13953 / NCIMB 11778 / NCTC 12712 / WDCM 00102 / Lb 14</strain>
    </source>
</reference>
<evidence type="ECO:0000313" key="1">
    <source>
        <dbReference type="EMBL" id="CAI98585.1"/>
    </source>
</evidence>
<gene>
    <name evidence="1" type="ordered locus">Ldb1816</name>
</gene>
<dbReference type="KEGG" id="ldb:Ldb1816"/>
<dbReference type="STRING" id="390333.Ldb1816"/>
<dbReference type="AlphaFoldDB" id="Q1G8Q8"/>
<dbReference type="HOGENOM" id="CLU_2990960_0_0_9"/>
<dbReference type="PATRIC" id="fig|390333.13.peg.1091"/>
<sequence length="57" mass="6087">MSAKKRLEFLPGVFSLFAAWQSDDLVSDGQGAEPVGDQDHGLAAPGFLEGFEDDAFV</sequence>
<proteinExistence type="predicted"/>
<name>Q1G8Q8_LACDA</name>